<gene>
    <name evidence="1" type="ORF">T05_109</name>
</gene>
<dbReference type="AlphaFoldDB" id="A0A0V0TSY2"/>
<reference evidence="1 2" key="1">
    <citation type="submission" date="2015-01" db="EMBL/GenBank/DDBJ databases">
        <title>Evolution of Trichinella species and genotypes.</title>
        <authorList>
            <person name="Korhonen P.K."/>
            <person name="Edoardo P."/>
            <person name="Giuseppe L.R."/>
            <person name="Gasser R.B."/>
        </authorList>
    </citation>
    <scope>NUCLEOTIDE SEQUENCE [LARGE SCALE GENOMIC DNA]</scope>
    <source>
        <strain evidence="1">ISS417</strain>
    </source>
</reference>
<organism evidence="1 2">
    <name type="scientific">Trichinella murrelli</name>
    <dbReference type="NCBI Taxonomy" id="144512"/>
    <lineage>
        <taxon>Eukaryota</taxon>
        <taxon>Metazoa</taxon>
        <taxon>Ecdysozoa</taxon>
        <taxon>Nematoda</taxon>
        <taxon>Enoplea</taxon>
        <taxon>Dorylaimia</taxon>
        <taxon>Trichinellida</taxon>
        <taxon>Trichinellidae</taxon>
        <taxon>Trichinella</taxon>
    </lineage>
</organism>
<evidence type="ECO:0000313" key="2">
    <source>
        <dbReference type="Proteomes" id="UP000055048"/>
    </source>
</evidence>
<name>A0A0V0TSY2_9BILA</name>
<protein>
    <submittedName>
        <fullName evidence="1">Uncharacterized protein</fullName>
    </submittedName>
</protein>
<sequence length="89" mass="10084">MLVRSLKNLYRCLPRWSVWYAKDTEKTRNISVKVHTASILEPIKDFLLSTTDISNVEVPLQTAVRRAAIDGQGFIKCQCSTQASFIPTL</sequence>
<keyword evidence="2" id="KW-1185">Reference proteome</keyword>
<proteinExistence type="predicted"/>
<dbReference type="Proteomes" id="UP000055048">
    <property type="component" value="Unassembled WGS sequence"/>
</dbReference>
<accession>A0A0V0TSY2</accession>
<evidence type="ECO:0000313" key="1">
    <source>
        <dbReference type="EMBL" id="KRX42141.1"/>
    </source>
</evidence>
<dbReference type="EMBL" id="JYDJ01000151">
    <property type="protein sequence ID" value="KRX42141.1"/>
    <property type="molecule type" value="Genomic_DNA"/>
</dbReference>
<comment type="caution">
    <text evidence="1">The sequence shown here is derived from an EMBL/GenBank/DDBJ whole genome shotgun (WGS) entry which is preliminary data.</text>
</comment>